<dbReference type="PANTHER" id="PTHR47053">
    <property type="entry name" value="MUREIN DD-ENDOPEPTIDASE MEPH-RELATED"/>
    <property type="match status" value="1"/>
</dbReference>
<accession>A0A422MDS0</accession>
<keyword evidence="6" id="KW-1133">Transmembrane helix</keyword>
<dbReference type="EMBL" id="LKFU01000025">
    <property type="protein sequence ID" value="RND88410.1"/>
    <property type="molecule type" value="Genomic_DNA"/>
</dbReference>
<reference evidence="8 9" key="1">
    <citation type="journal article" date="2018" name="Front. Microbiol.">
        <title>Conversion of Methionine to Cysteine in Lactobacillus paracasei Depends on the Highly Mobile cysK-ctl-cysE Gene Cluster.</title>
        <authorList>
            <person name="Wuthrich D."/>
            <person name="Irmler S."/>
            <person name="Berthoud H."/>
            <person name="Guggenbuhl B."/>
            <person name="Eugster E."/>
            <person name="Bruggmann R."/>
        </authorList>
    </citation>
    <scope>NUCLEOTIDE SEQUENCE [LARGE SCALE GENOMIC DNA]</scope>
    <source>
        <strain evidence="8 9">FAM18172</strain>
    </source>
</reference>
<dbReference type="GO" id="GO:0004040">
    <property type="term" value="F:amidase activity"/>
    <property type="evidence" value="ECO:0007669"/>
    <property type="project" value="InterPro"/>
</dbReference>
<gene>
    <name evidence="8" type="ORF">FAM18172_00433</name>
</gene>
<dbReference type="PANTHER" id="PTHR47053:SF1">
    <property type="entry name" value="MUREIN DD-ENDOPEPTIDASE MEPH-RELATED"/>
    <property type="match status" value="1"/>
</dbReference>
<dbReference type="GO" id="GO:0008234">
    <property type="term" value="F:cysteine-type peptidase activity"/>
    <property type="evidence" value="ECO:0007669"/>
    <property type="project" value="UniProtKB-KW"/>
</dbReference>
<keyword evidence="6" id="KW-0472">Membrane</keyword>
<dbReference type="SUPFAM" id="SSF54001">
    <property type="entry name" value="Cysteine proteinases"/>
    <property type="match status" value="1"/>
</dbReference>
<evidence type="ECO:0000256" key="5">
    <source>
        <dbReference type="ARBA" id="ARBA00022807"/>
    </source>
</evidence>
<protein>
    <submittedName>
        <fullName evidence="8">Putative endopeptidase YafL</fullName>
        <ecNumber evidence="8">3.4.-.-</ecNumber>
    </submittedName>
</protein>
<feature type="transmembrane region" description="Helical" evidence="6">
    <location>
        <begin position="12"/>
        <end position="38"/>
    </location>
</feature>
<dbReference type="GO" id="GO:0006508">
    <property type="term" value="P:proteolysis"/>
    <property type="evidence" value="ECO:0007669"/>
    <property type="project" value="UniProtKB-KW"/>
</dbReference>
<keyword evidence="3" id="KW-0645">Protease</keyword>
<comment type="similarity">
    <text evidence="2">Belongs to the glycosyl hydrolase 73 family.</text>
</comment>
<proteinExistence type="inferred from homology"/>
<sequence length="340" mass="36267">MKKLSKRWLLRLIFGSLSSFVLFFVLFMVLIAAMFAGLNDKKGGGSDCDITGSISATGNFNKDTYQQAWSKYFTSGVLKDEADYTIKAANKAGVSPALFASIMGHESGWGKSSAVRHQNNPSGQMSGSTIISYPTIEAGIDATAATLHNLVVERQLSTVEKLGSVYCPVGAANDPTGLNANWVPSVKKTMLEFGADASASLTTTCNSGAGSVGNGSAIITEAKKYLGVPYVWGGKSPATGMDCSGFVGYVLMQVTHKSYPQYTVSLESKGTMLFNGGKPVMSELQPGDMIFYGDHGASHHIAFYAGDGQVIEEPEPMTSATFVPIKTMNQTLQSDHRTRR</sequence>
<evidence type="ECO:0000259" key="7">
    <source>
        <dbReference type="PROSITE" id="PS51935"/>
    </source>
</evidence>
<comment type="caution">
    <text evidence="8">The sequence shown here is derived from an EMBL/GenBank/DDBJ whole genome shotgun (WGS) entry which is preliminary data.</text>
</comment>
<dbReference type="Gene3D" id="3.90.1720.10">
    <property type="entry name" value="endopeptidase domain like (from Nostoc punctiforme)"/>
    <property type="match status" value="1"/>
</dbReference>
<evidence type="ECO:0000256" key="4">
    <source>
        <dbReference type="ARBA" id="ARBA00022801"/>
    </source>
</evidence>
<dbReference type="InterPro" id="IPR000064">
    <property type="entry name" value="NLP_P60_dom"/>
</dbReference>
<keyword evidence="5" id="KW-0788">Thiol protease</keyword>
<evidence type="ECO:0000256" key="3">
    <source>
        <dbReference type="ARBA" id="ARBA00022670"/>
    </source>
</evidence>
<dbReference type="EC" id="3.4.-.-" evidence="8"/>
<keyword evidence="4 8" id="KW-0378">Hydrolase</keyword>
<evidence type="ECO:0000256" key="2">
    <source>
        <dbReference type="ARBA" id="ARBA00010266"/>
    </source>
</evidence>
<evidence type="ECO:0000256" key="1">
    <source>
        <dbReference type="ARBA" id="ARBA00007074"/>
    </source>
</evidence>
<evidence type="ECO:0000256" key="6">
    <source>
        <dbReference type="SAM" id="Phobius"/>
    </source>
</evidence>
<dbReference type="AlphaFoldDB" id="A0A422MDS0"/>
<keyword evidence="6" id="KW-0812">Transmembrane</keyword>
<dbReference type="InterPro" id="IPR002901">
    <property type="entry name" value="MGlyc_endo_b_GlcNAc-like_dom"/>
</dbReference>
<evidence type="ECO:0000313" key="8">
    <source>
        <dbReference type="EMBL" id="RND88410.1"/>
    </source>
</evidence>
<comment type="similarity">
    <text evidence="1">Belongs to the peptidase C40 family.</text>
</comment>
<dbReference type="Proteomes" id="UP000285532">
    <property type="component" value="Unassembled WGS sequence"/>
</dbReference>
<name>A0A422MDS0_LACPA</name>
<dbReference type="Pfam" id="PF01832">
    <property type="entry name" value="Glucosaminidase"/>
    <property type="match status" value="1"/>
</dbReference>
<dbReference type="InterPro" id="IPR038765">
    <property type="entry name" value="Papain-like_cys_pep_sf"/>
</dbReference>
<dbReference type="Pfam" id="PF00877">
    <property type="entry name" value="NLPC_P60"/>
    <property type="match status" value="1"/>
</dbReference>
<evidence type="ECO:0000313" key="9">
    <source>
        <dbReference type="Proteomes" id="UP000285532"/>
    </source>
</evidence>
<dbReference type="PROSITE" id="PS51935">
    <property type="entry name" value="NLPC_P60"/>
    <property type="match status" value="1"/>
</dbReference>
<feature type="domain" description="NlpC/P60" evidence="7">
    <location>
        <begin position="212"/>
        <end position="340"/>
    </location>
</feature>
<organism evidence="8 9">
    <name type="scientific">Lacticaseibacillus paracasei</name>
    <name type="common">Lactobacillus paracasei</name>
    <dbReference type="NCBI Taxonomy" id="1597"/>
    <lineage>
        <taxon>Bacteria</taxon>
        <taxon>Bacillati</taxon>
        <taxon>Bacillota</taxon>
        <taxon>Bacilli</taxon>
        <taxon>Lactobacillales</taxon>
        <taxon>Lactobacillaceae</taxon>
        <taxon>Lacticaseibacillus</taxon>
    </lineage>
</organism>
<dbReference type="InterPro" id="IPR051202">
    <property type="entry name" value="Peptidase_C40"/>
</dbReference>